<evidence type="ECO:0000313" key="7">
    <source>
        <dbReference type="EMBL" id="KAJ8308545.1"/>
    </source>
</evidence>
<dbReference type="InterPro" id="IPR017946">
    <property type="entry name" value="PLC-like_Pdiesterase_TIM-brl"/>
</dbReference>
<dbReference type="Pfam" id="PF17787">
    <property type="entry name" value="PH_14"/>
    <property type="match status" value="1"/>
</dbReference>
<dbReference type="Pfam" id="PF00388">
    <property type="entry name" value="PI-PLC-X"/>
    <property type="match status" value="1"/>
</dbReference>
<dbReference type="SUPFAM" id="SSF51695">
    <property type="entry name" value="PLC-like phosphodiesterases"/>
    <property type="match status" value="1"/>
</dbReference>
<keyword evidence="2 5" id="KW-0378">Hydrolase</keyword>
<dbReference type="PANTHER" id="PTHR10336:SF36">
    <property type="entry name" value="1-PHOSPHATIDYLINOSITOL 4,5-BISPHOSPHATE PHOSPHODIESTERASE BETA-4"/>
    <property type="match status" value="1"/>
</dbReference>
<dbReference type="PRINTS" id="PR00390">
    <property type="entry name" value="PHPHLIPASEC"/>
</dbReference>
<proteinExistence type="predicted"/>
<evidence type="ECO:0000256" key="1">
    <source>
        <dbReference type="ARBA" id="ARBA00012368"/>
    </source>
</evidence>
<dbReference type="Gene3D" id="3.20.20.190">
    <property type="entry name" value="Phosphatidylinositol (PI) phosphodiesterase"/>
    <property type="match status" value="1"/>
</dbReference>
<name>A0ABQ9EXK9_TEGGR</name>
<evidence type="ECO:0000256" key="3">
    <source>
        <dbReference type="ARBA" id="ARBA00022963"/>
    </source>
</evidence>
<dbReference type="InterPro" id="IPR053945">
    <property type="entry name" value="PLCB1-4-like_EFh"/>
</dbReference>
<dbReference type="Gene3D" id="2.30.29.240">
    <property type="match status" value="1"/>
</dbReference>
<organism evidence="7 8">
    <name type="scientific">Tegillarca granosa</name>
    <name type="common">Malaysian cockle</name>
    <name type="synonym">Anadara granosa</name>
    <dbReference type="NCBI Taxonomy" id="220873"/>
    <lineage>
        <taxon>Eukaryota</taxon>
        <taxon>Metazoa</taxon>
        <taxon>Spiralia</taxon>
        <taxon>Lophotrochozoa</taxon>
        <taxon>Mollusca</taxon>
        <taxon>Bivalvia</taxon>
        <taxon>Autobranchia</taxon>
        <taxon>Pteriomorphia</taxon>
        <taxon>Arcoida</taxon>
        <taxon>Arcoidea</taxon>
        <taxon>Arcidae</taxon>
        <taxon>Tegillarca</taxon>
    </lineage>
</organism>
<keyword evidence="4 5" id="KW-0443">Lipid metabolism</keyword>
<accession>A0ABQ9EXK9</accession>
<dbReference type="EMBL" id="JARBDR010000657">
    <property type="protein sequence ID" value="KAJ8308545.1"/>
    <property type="molecule type" value="Genomic_DNA"/>
</dbReference>
<dbReference type="SMART" id="SM00148">
    <property type="entry name" value="PLCXc"/>
    <property type="match status" value="1"/>
</dbReference>
<evidence type="ECO:0000256" key="4">
    <source>
        <dbReference type="ARBA" id="ARBA00023098"/>
    </source>
</evidence>
<dbReference type="EC" id="3.1.4.11" evidence="1 5"/>
<dbReference type="Pfam" id="PF22631">
    <property type="entry name" value="PLCB1-4-like_EFh"/>
    <property type="match status" value="1"/>
</dbReference>
<evidence type="ECO:0000256" key="2">
    <source>
        <dbReference type="ARBA" id="ARBA00022801"/>
    </source>
</evidence>
<dbReference type="PROSITE" id="PS50007">
    <property type="entry name" value="PIPLC_X_DOMAIN"/>
    <property type="match status" value="1"/>
</dbReference>
<comment type="caution">
    <text evidence="7">The sequence shown here is derived from an EMBL/GenBank/DDBJ whole genome shotgun (WGS) entry which is preliminary data.</text>
</comment>
<reference evidence="7 8" key="1">
    <citation type="submission" date="2022-12" db="EMBL/GenBank/DDBJ databases">
        <title>Chromosome-level genome of Tegillarca granosa.</title>
        <authorList>
            <person name="Kim J."/>
        </authorList>
    </citation>
    <scope>NUCLEOTIDE SEQUENCE [LARGE SCALE GENOMIC DNA]</scope>
    <source>
        <strain evidence="7">Teg-2019</strain>
        <tissue evidence="7">Adductor muscle</tissue>
    </source>
</reference>
<dbReference type="CDD" id="cd08591">
    <property type="entry name" value="PI-PLCc_beta"/>
    <property type="match status" value="1"/>
</dbReference>
<dbReference type="Proteomes" id="UP001217089">
    <property type="component" value="Unassembled WGS sequence"/>
</dbReference>
<dbReference type="InterPro" id="IPR000909">
    <property type="entry name" value="PLipase_C_PInositol-sp_X_dom"/>
</dbReference>
<evidence type="ECO:0000259" key="6">
    <source>
        <dbReference type="SMART" id="SM00148"/>
    </source>
</evidence>
<sequence length="514" mass="58946">MIPLDPETAVVSILDLININYTPMIPLDPETAVQWYEGLRQLTPNTKANNICPMTSLKKHWMKLCFMVNPSGKISVRSISRTFASGRAEKMIMQCLKDLGFPGGKCDEIEPAAFTFEKFYELYHKICPRTDIEDLFRELSLEKNHLTVPQLIEFFNEQQRDPRLNEILFPYYDRKRLLQIIQAYENDTNFIRREWLGLDGFCRYLMSDENAPVFLDRLDIYMDMDQPLAHYFINSSHNTYLIGRQFGGRSSVEMYRQVLLAGCRCVELDCWDGRNEDQEPIITHGKAICTDILFKDVIQVIKETAFITSEYPVILSFENHCSKPQQYKMAKYCEDILGDLLLKKPLESSPLEPGVPLPSPNQLKRKILIKNKRLKPEVEKKNLEAFLRGQENEVSEPGEDPNVILESVDGEEGPLNDIDPTISNTDTDAHPEFSLTKTESSEDDDKIKFKNIDKKVLGEQGNLTADQVEAIMVAYHYIGATTNIHPYLSAMVNYAQPVKFQGFDVAEGIIVNFI</sequence>
<dbReference type="PANTHER" id="PTHR10336">
    <property type="entry name" value="PHOSPHOINOSITIDE-SPECIFIC PHOSPHOLIPASE C FAMILY PROTEIN"/>
    <property type="match status" value="1"/>
</dbReference>
<dbReference type="InterPro" id="IPR037862">
    <property type="entry name" value="PLC-beta_PH"/>
</dbReference>
<dbReference type="InterPro" id="IPR001192">
    <property type="entry name" value="PI-PLC_fam"/>
</dbReference>
<gene>
    <name evidence="7" type="ORF">KUTeg_013419</name>
</gene>
<feature type="domain" description="Phosphatidylinositol-specific phospholipase C X" evidence="6">
    <location>
        <begin position="222"/>
        <end position="372"/>
    </location>
</feature>
<protein>
    <recommendedName>
        <fullName evidence="1 5">Phosphoinositide phospholipase C</fullName>
        <ecNumber evidence="1 5">3.1.4.11</ecNumber>
    </recommendedName>
</protein>
<dbReference type="InterPro" id="IPR011992">
    <property type="entry name" value="EF-hand-dom_pair"/>
</dbReference>
<evidence type="ECO:0000256" key="5">
    <source>
        <dbReference type="RuleBase" id="RU361133"/>
    </source>
</evidence>
<dbReference type="SUPFAM" id="SSF47473">
    <property type="entry name" value="EF-hand"/>
    <property type="match status" value="1"/>
</dbReference>
<evidence type="ECO:0000313" key="8">
    <source>
        <dbReference type="Proteomes" id="UP001217089"/>
    </source>
</evidence>
<keyword evidence="3 5" id="KW-0442">Lipid degradation</keyword>
<keyword evidence="8" id="KW-1185">Reference proteome</keyword>
<dbReference type="Gene3D" id="1.10.238.10">
    <property type="entry name" value="EF-hand"/>
    <property type="match status" value="1"/>
</dbReference>
<comment type="catalytic activity">
    <reaction evidence="5">
        <text>a 1,2-diacyl-sn-glycero-3-phospho-(1D-myo-inositol-4,5-bisphosphate) + H2O = 1D-myo-inositol 1,4,5-trisphosphate + a 1,2-diacyl-sn-glycerol + H(+)</text>
        <dbReference type="Rhea" id="RHEA:33179"/>
        <dbReference type="ChEBI" id="CHEBI:15377"/>
        <dbReference type="ChEBI" id="CHEBI:15378"/>
        <dbReference type="ChEBI" id="CHEBI:17815"/>
        <dbReference type="ChEBI" id="CHEBI:58456"/>
        <dbReference type="ChEBI" id="CHEBI:203600"/>
        <dbReference type="EC" id="3.1.4.11"/>
    </reaction>
</comment>